<dbReference type="AlphaFoldDB" id="A0A0V0TE68"/>
<proteinExistence type="predicted"/>
<evidence type="ECO:0000313" key="3">
    <source>
        <dbReference type="Proteomes" id="UP000055048"/>
    </source>
</evidence>
<comment type="caution">
    <text evidence="2">The sequence shown here is derived from an EMBL/GenBank/DDBJ whole genome shotgun (WGS) entry which is preliminary data.</text>
</comment>
<reference evidence="2 3" key="1">
    <citation type="submission" date="2015-01" db="EMBL/GenBank/DDBJ databases">
        <title>Evolution of Trichinella species and genotypes.</title>
        <authorList>
            <person name="Korhonen P.K."/>
            <person name="Edoardo P."/>
            <person name="Giuseppe L.R."/>
            <person name="Gasser R.B."/>
        </authorList>
    </citation>
    <scope>NUCLEOTIDE SEQUENCE [LARGE SCALE GENOMIC DNA]</scope>
    <source>
        <strain evidence="2">ISS417</strain>
    </source>
</reference>
<feature type="region of interest" description="Disordered" evidence="1">
    <location>
        <begin position="99"/>
        <end position="118"/>
    </location>
</feature>
<evidence type="ECO:0000313" key="2">
    <source>
        <dbReference type="EMBL" id="KRX37306.1"/>
    </source>
</evidence>
<protein>
    <submittedName>
        <fullName evidence="2">Uncharacterized protein</fullName>
    </submittedName>
</protein>
<name>A0A0V0TE68_9BILA</name>
<sequence length="118" mass="13302">MTIGGKIRWLLVAECNQHLKRLFGVRFVNHSTHTSTSRRVVGNKVNLDDDDPTENNKALAGPPAVTESALQAQIELQYFKLLQRSSALRDFTPTREVKSLLEKAQNSENNNGKIRKTE</sequence>
<dbReference type="EMBL" id="JYDJ01000315">
    <property type="protein sequence ID" value="KRX37306.1"/>
    <property type="molecule type" value="Genomic_DNA"/>
</dbReference>
<accession>A0A0V0TE68</accession>
<organism evidence="2 3">
    <name type="scientific">Trichinella murrelli</name>
    <dbReference type="NCBI Taxonomy" id="144512"/>
    <lineage>
        <taxon>Eukaryota</taxon>
        <taxon>Metazoa</taxon>
        <taxon>Ecdysozoa</taxon>
        <taxon>Nematoda</taxon>
        <taxon>Enoplea</taxon>
        <taxon>Dorylaimia</taxon>
        <taxon>Trichinellida</taxon>
        <taxon>Trichinellidae</taxon>
        <taxon>Trichinella</taxon>
    </lineage>
</organism>
<feature type="region of interest" description="Disordered" evidence="1">
    <location>
        <begin position="32"/>
        <end position="64"/>
    </location>
</feature>
<gene>
    <name evidence="2" type="ORF">T05_10190</name>
</gene>
<dbReference type="Proteomes" id="UP000055048">
    <property type="component" value="Unassembled WGS sequence"/>
</dbReference>
<keyword evidence="3" id="KW-1185">Reference proteome</keyword>
<evidence type="ECO:0000256" key="1">
    <source>
        <dbReference type="SAM" id="MobiDB-lite"/>
    </source>
</evidence>